<protein>
    <submittedName>
        <fullName evidence="5">SNF2-related protein</fullName>
    </submittedName>
</protein>
<evidence type="ECO:0000256" key="1">
    <source>
        <dbReference type="ARBA" id="ARBA00022741"/>
    </source>
</evidence>
<dbReference type="EMBL" id="AZHF01000060">
    <property type="protein sequence ID" value="OAA53900.1"/>
    <property type="molecule type" value="Genomic_DNA"/>
</dbReference>
<evidence type="ECO:0000313" key="5">
    <source>
        <dbReference type="EMBL" id="OAA53900.1"/>
    </source>
</evidence>
<sequence length="1125" mass="127696">MQEPSADDKAAQELYSLWSNAHARAQKALGKAKKTQLEAAHAVVGFYHQTPKMQSILDNIATSCKEPVPIPLTYACLRDEPVSRKDNFIDVRAVMLVAAVQLLMFSPITWTYKKVFKFEADKYPCRFPSPPFIKEERLRIGGKFSIEDLHRALVLILLCLYRRQGKRDIQKPSTLKLTKETATWIGYVDPSIKVERFNAAEGDFALKQKLIHEVVDVSDGLDMSSALSQLVYQKYVADEAADAQDPKQDHRVKQNADLHSEMATAFVVQHIYNQESGALRDDAIETTGKGKGMFEPLDKKTWETLLKVCDTWFPSIQESLDSHDLIDRQLTSFVKRGDTDLEEYVQAAATHLEAEKFAKDNPADREGILDSIRRCAAFDMITSKVKPRTDLSLEDFCTEFNVERSPDWERFWLYPKEANKKNGIQALMPHQIADIHDIIDRARNGRPIMLTNEMGLGKTKTFLGAIECHARYLESLAEKGKTEQPMKWERASDEDMSKGSYYPHLIVNPPATIIQTTQEAYRHFPSLTCYVYFSNPTDFPIKGVTILTAEEFRQKLREIALQKNSPQSARTIFMSTNPTIFRRNIIKTTKDVIFAKPLMKDGSLHSGPFEELDLENVARDKNGDIRFESRKQAVTRKGPFIQVATAPVPANENDDDDDDDDRESAENAKIRYETDGVKQKHRYYETDLEYYGAKRMLLVDPRQHARDGIYISYSTKDDSQDLASTIFRFVIVDEAHNARRHTSQFCLTLRLLNYRTIVWVTGTPLTSSLKDLLSPLSLIWRQYNVENAARWRSVPMEQILAQNSSEMAPTEPYKLNIWSKTYDPFSGSSEDSDNESNDDADIVMHHELFRKDPTLNGQQTAIGNIRSAQRYHNLNLWQLNPCLFAMAGRSLNWDAEFGRHVASVILEIVSINRTLRCRQDLPGHDKPKFPSTELPPMKIRMVEVDHVHKAREAVKVYCDNILQRSHAAISPDDGETDDSKFGNLRRGVLVSHDNRCILLLARGVEQCIDPNARPELSDAISKLARKIAAQGGGQVGTTAVQGQPLVGTEHVQLLVQTLSYGVLQYFYSNVSLDDGMLGLASQLQALTWSIRGSPILAAVLKLLYQHVIQEKRRVVIYCDTPMIQA</sequence>
<keyword evidence="1" id="KW-0547">Nucleotide-binding</keyword>
<feature type="domain" description="Helicase ATP-binding" evidence="4">
    <location>
        <begin position="423"/>
        <end position="786"/>
    </location>
</feature>
<comment type="caution">
    <text evidence="5">The sequence shown here is derived from an EMBL/GenBank/DDBJ whole genome shotgun (WGS) entry which is preliminary data.</text>
</comment>
<dbReference type="InterPro" id="IPR000330">
    <property type="entry name" value="SNF2_N"/>
</dbReference>
<organism evidence="5 6">
    <name type="scientific">Akanthomyces lecanii RCEF 1005</name>
    <dbReference type="NCBI Taxonomy" id="1081108"/>
    <lineage>
        <taxon>Eukaryota</taxon>
        <taxon>Fungi</taxon>
        <taxon>Dikarya</taxon>
        <taxon>Ascomycota</taxon>
        <taxon>Pezizomycotina</taxon>
        <taxon>Sordariomycetes</taxon>
        <taxon>Hypocreomycetidae</taxon>
        <taxon>Hypocreales</taxon>
        <taxon>Cordycipitaceae</taxon>
        <taxon>Akanthomyces</taxon>
        <taxon>Cordyceps confragosa</taxon>
    </lineage>
</organism>
<dbReference type="OrthoDB" id="5154134at2759"/>
<dbReference type="SUPFAM" id="SSF52540">
    <property type="entry name" value="P-loop containing nucleoside triphosphate hydrolases"/>
    <property type="match status" value="2"/>
</dbReference>
<dbReference type="AlphaFoldDB" id="A0A162MBN5"/>
<gene>
    <name evidence="5" type="ORF">LEL_11015</name>
</gene>
<dbReference type="InterPro" id="IPR014001">
    <property type="entry name" value="Helicase_ATP-bd"/>
</dbReference>
<dbReference type="SMART" id="SM00487">
    <property type="entry name" value="DEXDc"/>
    <property type="match status" value="1"/>
</dbReference>
<dbReference type="Pfam" id="PF00176">
    <property type="entry name" value="SNF2-rel_dom"/>
    <property type="match status" value="2"/>
</dbReference>
<dbReference type="STRING" id="1081108.A0A162MBN5"/>
<keyword evidence="6" id="KW-1185">Reference proteome</keyword>
<dbReference type="Gene3D" id="3.40.50.10810">
    <property type="entry name" value="Tandem AAA-ATPase domain"/>
    <property type="match status" value="2"/>
</dbReference>
<keyword evidence="2" id="KW-0067">ATP-binding</keyword>
<feature type="compositionally biased region" description="Acidic residues" evidence="3">
    <location>
        <begin position="652"/>
        <end position="663"/>
    </location>
</feature>
<evidence type="ECO:0000256" key="2">
    <source>
        <dbReference type="ARBA" id="ARBA00022840"/>
    </source>
</evidence>
<evidence type="ECO:0000313" key="6">
    <source>
        <dbReference type="Proteomes" id="UP000076881"/>
    </source>
</evidence>
<evidence type="ECO:0000259" key="4">
    <source>
        <dbReference type="SMART" id="SM00487"/>
    </source>
</evidence>
<dbReference type="Proteomes" id="UP000076881">
    <property type="component" value="Unassembled WGS sequence"/>
</dbReference>
<accession>A0A162MBN5</accession>
<dbReference type="InterPro" id="IPR027417">
    <property type="entry name" value="P-loop_NTPase"/>
</dbReference>
<evidence type="ECO:0000256" key="3">
    <source>
        <dbReference type="SAM" id="MobiDB-lite"/>
    </source>
</evidence>
<dbReference type="GO" id="GO:0005524">
    <property type="term" value="F:ATP binding"/>
    <property type="evidence" value="ECO:0007669"/>
    <property type="project" value="InterPro"/>
</dbReference>
<dbReference type="InterPro" id="IPR038718">
    <property type="entry name" value="SNF2-like_sf"/>
</dbReference>
<reference evidence="5 6" key="1">
    <citation type="journal article" date="2016" name="Genome Biol. Evol.">
        <title>Divergent and convergent evolution of fungal pathogenicity.</title>
        <authorList>
            <person name="Shang Y."/>
            <person name="Xiao G."/>
            <person name="Zheng P."/>
            <person name="Cen K."/>
            <person name="Zhan S."/>
            <person name="Wang C."/>
        </authorList>
    </citation>
    <scope>NUCLEOTIDE SEQUENCE [LARGE SCALE GENOMIC DNA]</scope>
    <source>
        <strain evidence="5 6">RCEF 1005</strain>
    </source>
</reference>
<name>A0A162MBN5_CORDF</name>
<dbReference type="PANTHER" id="PTHR10799">
    <property type="entry name" value="SNF2/RAD54 HELICASE FAMILY"/>
    <property type="match status" value="1"/>
</dbReference>
<proteinExistence type="predicted"/>
<feature type="region of interest" description="Disordered" evidence="3">
    <location>
        <begin position="645"/>
        <end position="668"/>
    </location>
</feature>